<feature type="transmembrane region" description="Helical" evidence="1">
    <location>
        <begin position="77"/>
        <end position="100"/>
    </location>
</feature>
<comment type="caution">
    <text evidence="2">The sequence shown here is derived from an EMBL/GenBank/DDBJ whole genome shotgun (WGS) entry which is preliminary data.</text>
</comment>
<gene>
    <name evidence="2" type="ORF">Salmuc_01276</name>
</gene>
<dbReference type="Proteomes" id="UP000015347">
    <property type="component" value="Unassembled WGS sequence"/>
</dbReference>
<evidence type="ECO:0000313" key="3">
    <source>
        <dbReference type="Proteomes" id="UP000015347"/>
    </source>
</evidence>
<dbReference type="RefSeq" id="WP_020041947.1">
    <property type="nucleotide sequence ID" value="NZ_KE557284.1"/>
</dbReference>
<feature type="transmembrane region" description="Helical" evidence="1">
    <location>
        <begin position="12"/>
        <end position="31"/>
    </location>
</feature>
<reference evidence="3" key="1">
    <citation type="journal article" date="2014" name="Stand. Genomic Sci.">
        <title>Genome sequence of the exopolysaccharide-producing Salipiger mucosus type strain (DSM 16094(T)), a moderately halophilic member of the Roseobacter clade.</title>
        <authorList>
            <person name="Riedel T."/>
            <person name="Spring S."/>
            <person name="Fiebig A."/>
            <person name="Petersen J."/>
            <person name="Kyrpides N.C."/>
            <person name="Goker M."/>
            <person name="Klenk H.P."/>
        </authorList>
    </citation>
    <scope>NUCLEOTIDE SEQUENCE [LARGE SCALE GENOMIC DNA]</scope>
    <source>
        <strain evidence="3">DSM 16094</strain>
    </source>
</reference>
<accession>S9RDT5</accession>
<dbReference type="eggNOG" id="ENOG5033952">
    <property type="taxonomic scope" value="Bacteria"/>
</dbReference>
<keyword evidence="1" id="KW-0812">Transmembrane</keyword>
<feature type="transmembrane region" description="Helical" evidence="1">
    <location>
        <begin position="112"/>
        <end position="137"/>
    </location>
</feature>
<organism evidence="2 3">
    <name type="scientific">Salipiger mucosus DSM 16094</name>
    <dbReference type="NCBI Taxonomy" id="1123237"/>
    <lineage>
        <taxon>Bacteria</taxon>
        <taxon>Pseudomonadati</taxon>
        <taxon>Pseudomonadota</taxon>
        <taxon>Alphaproteobacteria</taxon>
        <taxon>Rhodobacterales</taxon>
        <taxon>Roseobacteraceae</taxon>
        <taxon>Salipiger</taxon>
    </lineage>
</organism>
<dbReference type="OrthoDB" id="9973065at2"/>
<dbReference type="EMBL" id="APVH01000056">
    <property type="protein sequence ID" value="EPX76290.1"/>
    <property type="molecule type" value="Genomic_DNA"/>
</dbReference>
<dbReference type="STRING" id="1123237.Salmuc_01276"/>
<protein>
    <submittedName>
        <fullName evidence="2">Uncharacterized protein</fullName>
    </submittedName>
</protein>
<keyword evidence="1" id="KW-1133">Transmembrane helix</keyword>
<sequence>MQNVLATSYLALLRATGLYGGLAALAALVRIPSQLALGHHVAALGFLAAMSVFVAATMMRPGLTPRILARPDHPTHLLPVLLFHALVPLLFSIPAMGAVISLQLAEPLSRSLAIFSAVPIVMLCGINWCIGLALCVWPKPRDPRIPSEPVTPRRPKMAKLRPEELAELRRQRAPAF</sequence>
<keyword evidence="1" id="KW-0472">Membrane</keyword>
<dbReference type="AlphaFoldDB" id="S9RDT5"/>
<evidence type="ECO:0000256" key="1">
    <source>
        <dbReference type="SAM" id="Phobius"/>
    </source>
</evidence>
<name>S9RDT5_9RHOB</name>
<feature type="transmembrane region" description="Helical" evidence="1">
    <location>
        <begin position="37"/>
        <end position="56"/>
    </location>
</feature>
<evidence type="ECO:0000313" key="2">
    <source>
        <dbReference type="EMBL" id="EPX76290.1"/>
    </source>
</evidence>
<keyword evidence="3" id="KW-1185">Reference proteome</keyword>
<proteinExistence type="predicted"/>
<dbReference type="HOGENOM" id="CLU_1561439_0_0_5"/>